<comment type="similarity">
    <text evidence="8 9">Belongs to the TonB-dependent receptor family.</text>
</comment>
<evidence type="ECO:0000256" key="6">
    <source>
        <dbReference type="ARBA" id="ARBA00023136"/>
    </source>
</evidence>
<protein>
    <recommendedName>
        <fullName evidence="15">TonB-dependent receptor</fullName>
    </recommendedName>
</protein>
<evidence type="ECO:0000259" key="12">
    <source>
        <dbReference type="Pfam" id="PF07715"/>
    </source>
</evidence>
<evidence type="ECO:0000259" key="11">
    <source>
        <dbReference type="Pfam" id="PF00593"/>
    </source>
</evidence>
<name>A0A0U3B0L0_9ALTE</name>
<proteinExistence type="inferred from homology"/>
<evidence type="ECO:0000256" key="5">
    <source>
        <dbReference type="ARBA" id="ARBA00023077"/>
    </source>
</evidence>
<evidence type="ECO:0000256" key="7">
    <source>
        <dbReference type="ARBA" id="ARBA00023237"/>
    </source>
</evidence>
<feature type="domain" description="TonB-dependent receptor-like beta-barrel" evidence="11">
    <location>
        <begin position="393"/>
        <end position="856"/>
    </location>
</feature>
<keyword evidence="10" id="KW-0732">Signal</keyword>
<feature type="domain" description="TonB-dependent receptor plug" evidence="12">
    <location>
        <begin position="55"/>
        <end position="174"/>
    </location>
</feature>
<dbReference type="STRING" id="1526571.AT746_01400"/>
<feature type="signal peptide" evidence="10">
    <location>
        <begin position="1"/>
        <end position="29"/>
    </location>
</feature>
<evidence type="ECO:0000256" key="4">
    <source>
        <dbReference type="ARBA" id="ARBA00022692"/>
    </source>
</evidence>
<dbReference type="InterPro" id="IPR000531">
    <property type="entry name" value="Beta-barrel_TonB"/>
</dbReference>
<dbReference type="PANTHER" id="PTHR47234:SF2">
    <property type="entry name" value="TONB-DEPENDENT RECEPTOR"/>
    <property type="match status" value="1"/>
</dbReference>
<comment type="subcellular location">
    <subcellularLocation>
        <location evidence="1 8">Cell outer membrane</location>
        <topology evidence="1 8">Multi-pass membrane protein</topology>
    </subcellularLocation>
</comment>
<evidence type="ECO:0000256" key="9">
    <source>
        <dbReference type="RuleBase" id="RU003357"/>
    </source>
</evidence>
<evidence type="ECO:0000313" key="14">
    <source>
        <dbReference type="Proteomes" id="UP000068447"/>
    </source>
</evidence>
<evidence type="ECO:0000313" key="13">
    <source>
        <dbReference type="EMBL" id="ALS97065.1"/>
    </source>
</evidence>
<dbReference type="PROSITE" id="PS52016">
    <property type="entry name" value="TONB_DEPENDENT_REC_3"/>
    <property type="match status" value="1"/>
</dbReference>
<dbReference type="EMBL" id="CP013650">
    <property type="protein sequence ID" value="ALS97065.1"/>
    <property type="molecule type" value="Genomic_DNA"/>
</dbReference>
<keyword evidence="4 8" id="KW-0812">Transmembrane</keyword>
<dbReference type="GO" id="GO:0009279">
    <property type="term" value="C:cell outer membrane"/>
    <property type="evidence" value="ECO:0007669"/>
    <property type="project" value="UniProtKB-SubCell"/>
</dbReference>
<dbReference type="PANTHER" id="PTHR47234">
    <property type="match status" value="1"/>
</dbReference>
<feature type="chain" id="PRO_5006836307" description="TonB-dependent receptor" evidence="10">
    <location>
        <begin position="30"/>
        <end position="890"/>
    </location>
</feature>
<keyword evidence="14" id="KW-1185">Reference proteome</keyword>
<keyword evidence="2 8" id="KW-0813">Transport</keyword>
<dbReference type="Gene3D" id="2.40.170.20">
    <property type="entry name" value="TonB-dependent receptor, beta-barrel domain"/>
    <property type="match status" value="1"/>
</dbReference>
<dbReference type="AlphaFoldDB" id="A0A0U3B0L0"/>
<evidence type="ECO:0000256" key="2">
    <source>
        <dbReference type="ARBA" id="ARBA00022448"/>
    </source>
</evidence>
<keyword evidence="5 9" id="KW-0798">TonB box</keyword>
<evidence type="ECO:0008006" key="15">
    <source>
        <dbReference type="Google" id="ProtNLM"/>
    </source>
</evidence>
<dbReference type="InterPro" id="IPR037066">
    <property type="entry name" value="Plug_dom_sf"/>
</dbReference>
<sequence length="890" mass="97274">MTLNTRLVTRKRYLSLLITSVFASAAAMAQQGEAEQEKVEKISVTGSFIKGRIQSSSASPISSVSAEDLANIGATSVSDLVNTLTVNTGAQVYSDSFEQARSVGTTNINLRGLGVTSTLVLLNGQRQTLSPAVTEGGDQFVDLSSLVPAIAVQRVEVLKDGASSLYGSDAVAGVVNFITRSKFEGLELDLNYQNNKYGSDEVSLGAITGAASNKGNLMFAVNYLTRSNVPNSERRDDYAAKQDSWSGYGFPGKVIAFDGPPGPPIKLIDPVCLDGSAFEEFPGLVRPAPDGERPSDGSCQLNYGYYGDIIAEAEQMQAMAQGSYDLTSNTTLFSELVVARNRTTIHSVPSQPQLDEVRVPAYHPDAIEVGGADPFPGSASDSGVLFIRPLGAGSESNVDDKVFRSWRYQLGIKGDLPNYWSWQASMTTSVNETENSRKDVITDNLQAALNGQGGPSGDQYYYWLSSSQHKNTPEMYDFIFGEFGYKAKSSQTVFDAHITGDLFELDAGPVGVAFGAQYRTDKLEYDFNELSNELAFNFFGGGEDFSGKQDVWAVFTELSVPLTETLELQTALRHESFDIASTTDPKVAFLWAPTEDLSLRASYGSSFRIATVFQTDSQFITPQTAVDPYAGGFAGGEEVSFISLLTGDPDKPLEPQTSKAYNLGFSWFPVEGLSVSADYWRFDYSDFITPESPAALLMTNPDSEQIERSPSGEAVKITTYYRNAGSVETDGLDFNLHYDWSLDELGTLRTSLDGTYILSYDLDDPLLGMIDGRGNVNDNNFGVSTVPLRANLGLIWNHKKHSANLYVRHIGDYENDNDDNAKVASWTRIDMQYNYQFDAWYAEGKGPRLTLGASNLFDRAAPQVRNSIGYDATVHDPRGRMLYLNIKQQF</sequence>
<dbReference type="CDD" id="cd01347">
    <property type="entry name" value="ligand_gated_channel"/>
    <property type="match status" value="1"/>
</dbReference>
<dbReference type="InterPro" id="IPR039426">
    <property type="entry name" value="TonB-dep_rcpt-like"/>
</dbReference>
<dbReference type="Gene3D" id="2.170.130.10">
    <property type="entry name" value="TonB-dependent receptor, plug domain"/>
    <property type="match status" value="1"/>
</dbReference>
<evidence type="ECO:0000256" key="1">
    <source>
        <dbReference type="ARBA" id="ARBA00004571"/>
    </source>
</evidence>
<dbReference type="InterPro" id="IPR012910">
    <property type="entry name" value="Plug_dom"/>
</dbReference>
<evidence type="ECO:0000256" key="10">
    <source>
        <dbReference type="SAM" id="SignalP"/>
    </source>
</evidence>
<accession>A0A0U3B0L0</accession>
<dbReference type="Proteomes" id="UP000068447">
    <property type="component" value="Chromosome"/>
</dbReference>
<dbReference type="SUPFAM" id="SSF56935">
    <property type="entry name" value="Porins"/>
    <property type="match status" value="1"/>
</dbReference>
<dbReference type="RefSeq" id="WP_062475419.1">
    <property type="nucleotide sequence ID" value="NZ_CP013650.1"/>
</dbReference>
<keyword evidence="7 8" id="KW-0998">Cell outer membrane</keyword>
<evidence type="ECO:0000256" key="3">
    <source>
        <dbReference type="ARBA" id="ARBA00022452"/>
    </source>
</evidence>
<gene>
    <name evidence="13" type="ORF">AT746_01400</name>
</gene>
<reference evidence="13 14" key="1">
    <citation type="submission" date="2015-12" db="EMBL/GenBank/DDBJ databases">
        <title>Complete genome of Lacimicrobium alkaliphilum KCTC 32984.</title>
        <authorList>
            <person name="Kim S.-G."/>
            <person name="Lee Y.-J."/>
        </authorList>
    </citation>
    <scope>NUCLEOTIDE SEQUENCE [LARGE SCALE GENOMIC DNA]</scope>
    <source>
        <strain evidence="13 14">YelD216</strain>
    </source>
</reference>
<keyword evidence="6 8" id="KW-0472">Membrane</keyword>
<dbReference type="Pfam" id="PF00593">
    <property type="entry name" value="TonB_dep_Rec_b-barrel"/>
    <property type="match status" value="1"/>
</dbReference>
<organism evidence="13 14">
    <name type="scientific">Lacimicrobium alkaliphilum</name>
    <dbReference type="NCBI Taxonomy" id="1526571"/>
    <lineage>
        <taxon>Bacteria</taxon>
        <taxon>Pseudomonadati</taxon>
        <taxon>Pseudomonadota</taxon>
        <taxon>Gammaproteobacteria</taxon>
        <taxon>Alteromonadales</taxon>
        <taxon>Alteromonadaceae</taxon>
        <taxon>Lacimicrobium</taxon>
    </lineage>
</organism>
<dbReference type="InterPro" id="IPR036942">
    <property type="entry name" value="Beta-barrel_TonB_sf"/>
</dbReference>
<keyword evidence="3 8" id="KW-1134">Transmembrane beta strand</keyword>
<evidence type="ECO:0000256" key="8">
    <source>
        <dbReference type="PROSITE-ProRule" id="PRU01360"/>
    </source>
</evidence>
<dbReference type="KEGG" id="lal:AT746_01400"/>
<dbReference type="Pfam" id="PF07715">
    <property type="entry name" value="Plug"/>
    <property type="match status" value="1"/>
</dbReference>